<dbReference type="OrthoDB" id="5862502at2759"/>
<evidence type="ECO:0000259" key="3">
    <source>
        <dbReference type="SMART" id="SM01218"/>
    </source>
</evidence>
<dbReference type="EMBL" id="CANHGI010000001">
    <property type="protein sequence ID" value="CAI5438591.1"/>
    <property type="molecule type" value="Genomic_DNA"/>
</dbReference>
<evidence type="ECO:0000256" key="1">
    <source>
        <dbReference type="ARBA" id="ARBA00022884"/>
    </source>
</evidence>
<dbReference type="SMART" id="SM01218">
    <property type="entry name" value="FoP_duplication"/>
    <property type="match status" value="1"/>
</dbReference>
<protein>
    <recommendedName>
        <fullName evidence="3">Chromatin target of PRMT1 protein C-terminal domain-containing protein</fullName>
    </recommendedName>
</protein>
<organism evidence="4 5">
    <name type="scientific">Caenorhabditis angaria</name>
    <dbReference type="NCBI Taxonomy" id="860376"/>
    <lineage>
        <taxon>Eukaryota</taxon>
        <taxon>Metazoa</taxon>
        <taxon>Ecdysozoa</taxon>
        <taxon>Nematoda</taxon>
        <taxon>Chromadorea</taxon>
        <taxon>Rhabditida</taxon>
        <taxon>Rhabditina</taxon>
        <taxon>Rhabditomorpha</taxon>
        <taxon>Rhabditoidea</taxon>
        <taxon>Rhabditidae</taxon>
        <taxon>Peloderinae</taxon>
        <taxon>Caenorhabditis</taxon>
    </lineage>
</organism>
<proteinExistence type="predicted"/>
<feature type="domain" description="Chromatin target of PRMT1 protein C-terminal" evidence="3">
    <location>
        <begin position="98"/>
        <end position="164"/>
    </location>
</feature>
<evidence type="ECO:0000313" key="5">
    <source>
        <dbReference type="Proteomes" id="UP001152747"/>
    </source>
</evidence>
<keyword evidence="5" id="KW-1185">Reference proteome</keyword>
<feature type="compositionally biased region" description="Low complexity" evidence="2">
    <location>
        <begin position="123"/>
        <end position="133"/>
    </location>
</feature>
<accession>A0A9P1MTS6</accession>
<dbReference type="Proteomes" id="UP001152747">
    <property type="component" value="Unassembled WGS sequence"/>
</dbReference>
<reference evidence="4" key="1">
    <citation type="submission" date="2022-11" db="EMBL/GenBank/DDBJ databases">
        <authorList>
            <person name="Kikuchi T."/>
        </authorList>
    </citation>
    <scope>NUCLEOTIDE SEQUENCE</scope>
    <source>
        <strain evidence="4">PS1010</strain>
    </source>
</reference>
<evidence type="ECO:0000256" key="2">
    <source>
        <dbReference type="SAM" id="MobiDB-lite"/>
    </source>
</evidence>
<dbReference type="InterPro" id="IPR025715">
    <property type="entry name" value="FoP_C"/>
</dbReference>
<name>A0A9P1MTS6_9PELO</name>
<comment type="caution">
    <text evidence="4">The sequence shown here is derived from an EMBL/GenBank/DDBJ whole genome shotgun (WGS) entry which is preliminary data.</text>
</comment>
<dbReference type="AlphaFoldDB" id="A0A9P1MTS6"/>
<gene>
    <name evidence="4" type="ORF">CAMP_LOCUS1228</name>
</gene>
<sequence length="168" mass="19324">MTARTVPSKIVIAGNSKMSLNDRFASLPKARPQPQFAKPKRHVFGEVEYTVPRFKRNQIRNARGVPIDQRVSFHQAPKIVYVPVSNGVPFKRNQKFIGAKNFVNNPKVNNFKRNNFKPNQQFKQPGGFKKQFPPRNPKFVAPKKKSVADLDKELDDYMRKPKHTPITV</sequence>
<feature type="region of interest" description="Disordered" evidence="2">
    <location>
        <begin position="123"/>
        <end position="146"/>
    </location>
</feature>
<evidence type="ECO:0000313" key="4">
    <source>
        <dbReference type="EMBL" id="CAI5438591.1"/>
    </source>
</evidence>
<keyword evidence="1" id="KW-0694">RNA-binding</keyword>
<dbReference type="GO" id="GO:0003723">
    <property type="term" value="F:RNA binding"/>
    <property type="evidence" value="ECO:0007669"/>
    <property type="project" value="UniProtKB-KW"/>
</dbReference>